<dbReference type="Pfam" id="PF07949">
    <property type="entry name" value="YbbR"/>
    <property type="match status" value="4"/>
</dbReference>
<reference evidence="2" key="1">
    <citation type="submission" date="2022-11" db="EMBL/GenBank/DDBJ databases">
        <title>WGS of Natronobacillus azotifigens 24KS-1, an anaerobic diazotrophic haloalkaliphile from soda-rich habitats.</title>
        <authorList>
            <person name="Sorokin D.Y."/>
            <person name="Merkel A.Y."/>
        </authorList>
    </citation>
    <scope>NUCLEOTIDE SEQUENCE</scope>
    <source>
        <strain evidence="2">24KS-1</strain>
    </source>
</reference>
<keyword evidence="1" id="KW-1133">Transmembrane helix</keyword>
<dbReference type="PANTHER" id="PTHR37804:SF1">
    <property type="entry name" value="CDAA REGULATORY PROTEIN CDAR"/>
    <property type="match status" value="1"/>
</dbReference>
<dbReference type="Gene3D" id="2.170.120.30">
    <property type="match status" value="2"/>
</dbReference>
<comment type="caution">
    <text evidence="2">The sequence shown here is derived from an EMBL/GenBank/DDBJ whole genome shotgun (WGS) entry which is preliminary data.</text>
</comment>
<dbReference type="InterPro" id="IPR053154">
    <property type="entry name" value="c-di-AMP_regulator"/>
</dbReference>
<keyword evidence="3" id="KW-1185">Reference proteome</keyword>
<dbReference type="EMBL" id="JAPRAT010000023">
    <property type="protein sequence ID" value="MCZ0703821.1"/>
    <property type="molecule type" value="Genomic_DNA"/>
</dbReference>
<accession>A0A9J6RED2</accession>
<dbReference type="PANTHER" id="PTHR37804">
    <property type="entry name" value="CDAA REGULATORY PROTEIN CDAR"/>
    <property type="match status" value="1"/>
</dbReference>
<gene>
    <name evidence="2" type="ORF">OWO01_11415</name>
</gene>
<evidence type="ECO:0000256" key="1">
    <source>
        <dbReference type="SAM" id="Phobius"/>
    </source>
</evidence>
<proteinExistence type="predicted"/>
<organism evidence="2 3">
    <name type="scientific">Natronobacillus azotifigens</name>
    <dbReference type="NCBI Taxonomy" id="472978"/>
    <lineage>
        <taxon>Bacteria</taxon>
        <taxon>Bacillati</taxon>
        <taxon>Bacillota</taxon>
        <taxon>Bacilli</taxon>
        <taxon>Bacillales</taxon>
        <taxon>Bacillaceae</taxon>
        <taxon>Natronobacillus</taxon>
    </lineage>
</organism>
<dbReference type="InterPro" id="IPR012505">
    <property type="entry name" value="YbbR"/>
</dbReference>
<dbReference type="AlphaFoldDB" id="A0A9J6RED2"/>
<dbReference type="Proteomes" id="UP001084197">
    <property type="component" value="Unassembled WGS sequence"/>
</dbReference>
<evidence type="ECO:0000313" key="3">
    <source>
        <dbReference type="Proteomes" id="UP001084197"/>
    </source>
</evidence>
<keyword evidence="1" id="KW-0812">Transmembrane</keyword>
<dbReference type="Gene3D" id="2.170.120.40">
    <property type="entry name" value="YbbR-like domain"/>
    <property type="match status" value="2"/>
</dbReference>
<protein>
    <submittedName>
        <fullName evidence="2">CdaR family protein</fullName>
    </submittedName>
</protein>
<evidence type="ECO:0000313" key="2">
    <source>
        <dbReference type="EMBL" id="MCZ0703821.1"/>
    </source>
</evidence>
<sequence length="413" mass="45578">MNDWLNKPWVIRGISLVLAILTFALITFDNQESRTADVGFDSFFSSSQETETLEDIPVNIQIDEDSYVVSGVPETVSVTLQGTVSVVQSTATQRNFDVFVDLEGLEPGSHRVPLEYEGISNRLSVYIEPSEIDVVIEERATAEYEVLVDYTNETRLELGYELIDATVSPTTVEITSSRSMIDRIAIVKAFVDVDGIGESMEIRDVPVRVYDSEGNQLNVRVTPQTVDVGVNVANPSKTVPVTIETTGELPDDLRLLSMDLETEEVEIFASEADLDEITEIRTEPINLSEINEDSTIEIGLDLPDAVRLVSEEVITVNVSVEELTDQSFEELPISIENLGGDLTYTFINPEDGELTVTITGYPSDLAEIGASDFQLSVDLAELEDGEHQVPVEVSGPNNIEYTLEMDNVIVQIE</sequence>
<name>A0A9J6RED2_9BACI</name>
<keyword evidence="1" id="KW-0472">Membrane</keyword>
<dbReference type="RefSeq" id="WP_268780586.1">
    <property type="nucleotide sequence ID" value="NZ_JAPRAT010000023.1"/>
</dbReference>
<feature type="transmembrane region" description="Helical" evidence="1">
    <location>
        <begin position="9"/>
        <end position="28"/>
    </location>
</feature>